<dbReference type="Proteomes" id="UP000322234">
    <property type="component" value="Unassembled WGS sequence"/>
</dbReference>
<feature type="domain" description="Phosphatidylinositol-specific phospholipase C X" evidence="2">
    <location>
        <begin position="771"/>
        <end position="931"/>
    </location>
</feature>
<dbReference type="PANTHER" id="PTHR15317">
    <property type="entry name" value="T-CELL SURFACE PROTEIN TACTILE"/>
    <property type="match status" value="1"/>
</dbReference>
<feature type="region of interest" description="Disordered" evidence="1">
    <location>
        <begin position="441"/>
        <end position="486"/>
    </location>
</feature>
<dbReference type="InterPro" id="IPR003599">
    <property type="entry name" value="Ig_sub"/>
</dbReference>
<dbReference type="SMART" id="SM00409">
    <property type="entry name" value="IG"/>
    <property type="match status" value="2"/>
</dbReference>
<dbReference type="CDD" id="cd08616">
    <property type="entry name" value="PI-PLCXD1c"/>
    <property type="match status" value="1"/>
</dbReference>
<feature type="domain" description="Immunoglobulin" evidence="3">
    <location>
        <begin position="30"/>
        <end position="137"/>
    </location>
</feature>
<feature type="compositionally biased region" description="Polar residues" evidence="1">
    <location>
        <begin position="469"/>
        <end position="486"/>
    </location>
</feature>
<evidence type="ECO:0000256" key="1">
    <source>
        <dbReference type="SAM" id="MobiDB-lite"/>
    </source>
</evidence>
<dbReference type="InterPro" id="IPR042158">
    <property type="entry name" value="PLCXD1/2/3"/>
</dbReference>
<gene>
    <name evidence="4" type="ORF">E5288_WYG012827</name>
</gene>
<evidence type="ECO:0000313" key="5">
    <source>
        <dbReference type="Proteomes" id="UP000322234"/>
    </source>
</evidence>
<comment type="caution">
    <text evidence="4">The sequence shown here is derived from an EMBL/GenBank/DDBJ whole genome shotgun (WGS) entry which is preliminary data.</text>
</comment>
<dbReference type="EMBL" id="VBQZ03000006">
    <property type="protein sequence ID" value="MXQ81192.1"/>
    <property type="molecule type" value="Genomic_DNA"/>
</dbReference>
<dbReference type="InterPro" id="IPR042381">
    <property type="entry name" value="CD96"/>
</dbReference>
<protein>
    <recommendedName>
        <fullName evidence="6">Ig-like domain-containing protein</fullName>
    </recommendedName>
</protein>
<dbReference type="AlphaFoldDB" id="A0A6B0QVT7"/>
<dbReference type="Gene3D" id="2.60.40.10">
    <property type="entry name" value="Immunoglobulins"/>
    <property type="match status" value="3"/>
</dbReference>
<dbReference type="InterPro" id="IPR000909">
    <property type="entry name" value="PLipase_C_PInositol-sp_X_dom"/>
</dbReference>
<dbReference type="PANTHER" id="PTHR15317:SF1">
    <property type="entry name" value="T-CELL SURFACE PROTEIN TACTILE"/>
    <property type="match status" value="1"/>
</dbReference>
<evidence type="ECO:0000259" key="2">
    <source>
        <dbReference type="SMART" id="SM00148"/>
    </source>
</evidence>
<dbReference type="InterPro" id="IPR013783">
    <property type="entry name" value="Ig-like_fold"/>
</dbReference>
<dbReference type="SMART" id="SM00148">
    <property type="entry name" value="PLCXc"/>
    <property type="match status" value="1"/>
</dbReference>
<dbReference type="SUPFAM" id="SSF51695">
    <property type="entry name" value="PLC-like phosphodiesterases"/>
    <property type="match status" value="1"/>
</dbReference>
<evidence type="ECO:0008006" key="6">
    <source>
        <dbReference type="Google" id="ProtNLM"/>
    </source>
</evidence>
<accession>A0A6B0QVT7</accession>
<dbReference type="GO" id="GO:0006954">
    <property type="term" value="P:inflammatory response"/>
    <property type="evidence" value="ECO:0007669"/>
    <property type="project" value="TreeGrafter"/>
</dbReference>
<evidence type="ECO:0000259" key="3">
    <source>
        <dbReference type="SMART" id="SM00409"/>
    </source>
</evidence>
<feature type="compositionally biased region" description="Polar residues" evidence="1">
    <location>
        <begin position="450"/>
        <end position="461"/>
    </location>
</feature>
<dbReference type="GO" id="GO:0007160">
    <property type="term" value="P:cell-matrix adhesion"/>
    <property type="evidence" value="ECO:0007669"/>
    <property type="project" value="TreeGrafter"/>
</dbReference>
<evidence type="ECO:0000313" key="4">
    <source>
        <dbReference type="EMBL" id="MXQ81192.1"/>
    </source>
</evidence>
<dbReference type="GO" id="GO:0008081">
    <property type="term" value="F:phosphoric diester hydrolase activity"/>
    <property type="evidence" value="ECO:0007669"/>
    <property type="project" value="InterPro"/>
</dbReference>
<sequence length="1058" mass="118206">MEKKWTYCAVYSIIQMHLVRGIVEETFGAEEHIYALPGSDVNLTCQTQKKGILVQMQWSKVTDKVDLLAVYHPQHGFYCDSKSACRSLVAFREPPGNVFEWTLYLRNVSSSTTGKYECSFTLYPEGIQTKIYSLKIQTNVAQEEWKNNHTIEIEINGTLEIPCFQNTSLEISSVLTFAWLVEDNGTQKTLTAGGHPISNSALFKDRVRIGTDYGLYLSPVQIHDDGRKFSCHVVVRPGRVLRSSTTVKVFAKPEIPMIVENNSMDVIGERIFTCSLRNVFPTANLTWFIQRSFPQGEREEMYTTSEKRKNKDGFWELKSVLTSVYDNKPAHSNNLTIWCMALSPAPGHKVWNSSSEKITFFLGSVNPPIDSPLNATESTLGTQPSLANSISPTGYRTPSSTAHVDVSTSTSNVIPPSVQTSNSDVPTRGFNYSWTSSGKDAKHSAPWMPSETNSSPSSGAGSTLPGDIFTSTTRESSEVPTTANVSTKNNHITGTVISKPKDGMSWPVIVAALLLSCFILFGLGVRKWCQYQKEISDSSKRACCPARSLCGCYKRRKAGVTEGGGRGRQRRGGRRSEGQPVRARANRSALCQRPITSRLARQICPALPGGAAGSPGAAGYTSERLLEATGQGEQRDTKIQVKPIELLLVFFQDLTSRRLLLDSEQKHPVVEGDCVVITQQAPAEKTSFCLSAERSAEAFSRYHNRWEVYVDCRTARADKEVDQFCHLVPGVAYPFGESITSRETKTAQQFRPFQASVSRFAHPHPLLSTAASSHDSFSYWVDEKSPVGPDQTPAIKRLARISFVKKVMKKWSVTQNLTFREQLDAGIRYFDLRVSSKPGDADQEIYFIHGLFGIKVWDGLMEINSFLTQHPQEIVFLDFNHFYAMDEAHHKRLILRIQEAFGSKLCSACSVESMTLRRLWEKKCQVLIFYHCPFYKQYPFLWPGKKIPAPWANTTSVRKLILFLETTLSERSPHGSFHVSQAILTPRVKTIARGLVGGLKNTLVHRNLPAILDWVKTQKPGAMGVNIITSDFVDLVDFATTVIELNDLLQEDRALVKC</sequence>
<feature type="domain" description="Immunoglobulin" evidence="3">
    <location>
        <begin position="148"/>
        <end position="250"/>
    </location>
</feature>
<feature type="region of interest" description="Disordered" evidence="1">
    <location>
        <begin position="374"/>
        <end position="426"/>
    </location>
</feature>
<dbReference type="InterPro" id="IPR036179">
    <property type="entry name" value="Ig-like_dom_sf"/>
</dbReference>
<keyword evidence="5" id="KW-1185">Reference proteome</keyword>
<feature type="region of interest" description="Disordered" evidence="1">
    <location>
        <begin position="559"/>
        <end position="587"/>
    </location>
</feature>
<organism evidence="4 5">
    <name type="scientific">Bos mutus</name>
    <name type="common">wild yak</name>
    <dbReference type="NCBI Taxonomy" id="72004"/>
    <lineage>
        <taxon>Eukaryota</taxon>
        <taxon>Metazoa</taxon>
        <taxon>Chordata</taxon>
        <taxon>Craniata</taxon>
        <taxon>Vertebrata</taxon>
        <taxon>Euteleostomi</taxon>
        <taxon>Mammalia</taxon>
        <taxon>Eutheria</taxon>
        <taxon>Laurasiatheria</taxon>
        <taxon>Artiodactyla</taxon>
        <taxon>Ruminantia</taxon>
        <taxon>Pecora</taxon>
        <taxon>Bovidae</taxon>
        <taxon>Bovinae</taxon>
        <taxon>Bos</taxon>
    </lineage>
</organism>
<name>A0A6B0QVT7_9CETA</name>
<dbReference type="SUPFAM" id="SSF48726">
    <property type="entry name" value="Immunoglobulin"/>
    <property type="match status" value="2"/>
</dbReference>
<dbReference type="Gene3D" id="3.20.20.190">
    <property type="entry name" value="Phosphatidylinositol (PI) phosphodiesterase"/>
    <property type="match status" value="1"/>
</dbReference>
<dbReference type="GO" id="GO:0006629">
    <property type="term" value="P:lipid metabolic process"/>
    <property type="evidence" value="ECO:0007669"/>
    <property type="project" value="InterPro"/>
</dbReference>
<dbReference type="PROSITE" id="PS50007">
    <property type="entry name" value="PIPLC_X_DOMAIN"/>
    <property type="match status" value="1"/>
</dbReference>
<dbReference type="InterPro" id="IPR017946">
    <property type="entry name" value="PLC-like_Pdiesterase_TIM-brl"/>
</dbReference>
<reference evidence="4" key="1">
    <citation type="submission" date="2019-10" db="EMBL/GenBank/DDBJ databases">
        <title>The sequence and de novo assembly of the wild yak genome.</title>
        <authorList>
            <person name="Liu Y."/>
        </authorList>
    </citation>
    <scope>NUCLEOTIDE SEQUENCE [LARGE SCALE GENOMIC DNA]</scope>
    <source>
        <strain evidence="4">WY2019</strain>
    </source>
</reference>
<proteinExistence type="predicted"/>